<sequence length="1370" mass="153114">MERRRKALLKEHPEWGQAPAPVGVPRKPRPQRPVGSTPLFSPDSLPISRQSDAQSDRPTAPSGVAESQCAPQTTSLKGTLSFTTKDWTLNMLLQNGKRFKQVPRVSVLDGADNMQRALEEHEMHGTPLIIEGWQESVNWSTNLFSPEWLLDHHGSDTISIRNLHDRTDKDVQLADFLKQCRSLPSFTTVNETERPYGKDMVCPPQWKKWLDTESLLPRKLLPLSPGDLFRHLPASESVESLMCYLGIGDTYTPCHKDLCGSSGQNLMCYTENGGSSFWFMTASDAAQDVSDYFQRELGQELDWETHVSSVQEFADAPFDVYIAEQRFGDLVLVPPRCCHQVVNHGGLTMKLSWSRMTVKGIALALHHELPIYQRVGRSELYRVKSILYRSLLYFTDDLKMLSRKGPRRRREMEPVQCNPMRILLQDRNKAVRLLLDINPEQYGNLKEELTFTSDLTSDHHPMIFSAACILYNLRIANSRKSGIARSCRGHGAHGHEVPADSLLYCSFCHGSKCFEHILAIGIHAAEALVVQHMEDIHTSWHRLHVDSRKGLVRDNVQAISSGNLCMKDRLVLMAQRYRRCRPVSANTQHGWYDVEETEVRMKLLDKDMTEESALGAIQADDERRRDSGSTHGVMPVPVQETGQVQPDLDKSDAPASTAQDTFPFDIFPPNESEPNTYALDYPSSPLTEIDELESTSEEEALSTRFKPGDKRVLSPSIEEVGIQSAPLIIHSRPGKTMRFDHILLPPVPSNVFPLPLKRPHSVVNEDPKKKVKTSVEYLPKSAGHDEEPDLTRKQDGDDPVTDDYAPSLANALSNAVDRNYKTSDASHRLGSNTYEVATDTIAAHVNFSIKNLQNKSRRPSIPSDDKSPNSYSVRKELKDSTIPPPTIKTPSQVARRFSYPSNRISHRKRPVQQRAALDKAPSTNSNRLKGCSGKPPGIRVQDFPAHEARVKQANSSGAYKLARVESLHAVRTVSTKPWILQSSSVIPQSSIPARAVSPPDILPSPHVDPAPHTEASSYTSSPPRPHRALQAEQSGRMPADVGRFKNKDDDQDDDQYVGHETEVDYQIRPTKGSHQQTQCNLLATQVKRLEREKHDMAQQLIGAHRQIDELKQALKIAHFQQAETMSHIKQALDKNESADALMYLHDEPGRSQAREYIPQSSTSTSNNHGSFHMSGGLSVADELMTNAAGARALEHLTSHFATISQAQGTHSFVPNVHNRNFNVVPQFSTQLVLNGAPVGLNPSGPTIVRGPGPEVPYRNFTSWMSPQTHDVASSRGMPSGGLLNHHRRPMFFYSQNGPDHSLDDDGQRESTPNSAWHNDGHQRDLHSTSISGHHSYRPSESHAGDGSSPLRHGLRRPKQAYDETDSKDET</sequence>
<dbReference type="OrthoDB" id="298344at2759"/>
<accession>J4GNY7</accession>
<keyword evidence="1" id="KW-0175">Coiled coil</keyword>
<dbReference type="SMART" id="SM00558">
    <property type="entry name" value="JmjC"/>
    <property type="match status" value="1"/>
</dbReference>
<evidence type="ECO:0000259" key="3">
    <source>
        <dbReference type="PROSITE" id="PS51184"/>
    </source>
</evidence>
<keyword evidence="5" id="KW-1185">Reference proteome</keyword>
<dbReference type="HOGENOM" id="CLU_256359_0_0_1"/>
<feature type="coiled-coil region" evidence="1">
    <location>
        <begin position="1079"/>
        <end position="1106"/>
    </location>
</feature>
<proteinExistence type="predicted"/>
<organism evidence="4 5">
    <name type="scientific">Fibroporia radiculosa</name>
    <dbReference type="NCBI Taxonomy" id="599839"/>
    <lineage>
        <taxon>Eukaryota</taxon>
        <taxon>Fungi</taxon>
        <taxon>Dikarya</taxon>
        <taxon>Basidiomycota</taxon>
        <taxon>Agaricomycotina</taxon>
        <taxon>Agaricomycetes</taxon>
        <taxon>Polyporales</taxon>
        <taxon>Fibroporiaceae</taxon>
        <taxon>Fibroporia</taxon>
    </lineage>
</organism>
<dbReference type="EMBL" id="HE797062">
    <property type="protein sequence ID" value="CCM02095.1"/>
    <property type="molecule type" value="Genomic_DNA"/>
</dbReference>
<dbReference type="Gene3D" id="2.60.120.650">
    <property type="entry name" value="Cupin"/>
    <property type="match status" value="1"/>
</dbReference>
<feature type="region of interest" description="Disordered" evidence="2">
    <location>
        <begin position="996"/>
        <end position="1055"/>
    </location>
</feature>
<evidence type="ECO:0000313" key="5">
    <source>
        <dbReference type="Proteomes" id="UP000006352"/>
    </source>
</evidence>
<dbReference type="SUPFAM" id="SSF51197">
    <property type="entry name" value="Clavaminate synthase-like"/>
    <property type="match status" value="1"/>
</dbReference>
<dbReference type="RefSeq" id="XP_012181378.1">
    <property type="nucleotide sequence ID" value="XM_012325988.1"/>
</dbReference>
<feature type="region of interest" description="Disordered" evidence="2">
    <location>
        <begin position="1290"/>
        <end position="1370"/>
    </location>
</feature>
<evidence type="ECO:0000256" key="2">
    <source>
        <dbReference type="SAM" id="MobiDB-lite"/>
    </source>
</evidence>
<dbReference type="InterPro" id="IPR003347">
    <property type="entry name" value="JmjC_dom"/>
</dbReference>
<name>J4GNY7_9APHY</name>
<protein>
    <recommendedName>
        <fullName evidence="3">JmjC domain-containing protein</fullName>
    </recommendedName>
</protein>
<feature type="region of interest" description="Disordered" evidence="2">
    <location>
        <begin position="853"/>
        <end position="937"/>
    </location>
</feature>
<dbReference type="InParanoid" id="J4GNY7"/>
<gene>
    <name evidence="4" type="ORF">FIBRA_04172</name>
</gene>
<dbReference type="PROSITE" id="PS51184">
    <property type="entry name" value="JMJC"/>
    <property type="match status" value="1"/>
</dbReference>
<feature type="domain" description="JmjC" evidence="3">
    <location>
        <begin position="210"/>
        <end position="372"/>
    </location>
</feature>
<feature type="region of interest" description="Disordered" evidence="2">
    <location>
        <begin position="759"/>
        <end position="805"/>
    </location>
</feature>
<dbReference type="GeneID" id="24097006"/>
<feature type="compositionally biased region" description="Basic and acidic residues" evidence="2">
    <location>
        <begin position="863"/>
        <end position="879"/>
    </location>
</feature>
<feature type="compositionally biased region" description="Polar residues" evidence="2">
    <location>
        <begin position="47"/>
        <end position="57"/>
    </location>
</feature>
<evidence type="ECO:0000313" key="4">
    <source>
        <dbReference type="EMBL" id="CCM02095.1"/>
    </source>
</evidence>
<reference evidence="4 5" key="1">
    <citation type="journal article" date="2012" name="Appl. Environ. Microbiol.">
        <title>Short-read sequencing for genomic analysis of the brown rot fungus Fibroporia radiculosa.</title>
        <authorList>
            <person name="Tang J.D."/>
            <person name="Perkins A.D."/>
            <person name="Sonstegard T.S."/>
            <person name="Schroeder S.G."/>
            <person name="Burgess S.C."/>
            <person name="Diehl S.V."/>
        </authorList>
    </citation>
    <scope>NUCLEOTIDE SEQUENCE [LARGE SCALE GENOMIC DNA]</scope>
    <source>
        <strain evidence="4 5">TFFH 294</strain>
    </source>
</reference>
<feature type="compositionally biased region" description="Basic and acidic residues" evidence="2">
    <location>
        <begin position="782"/>
        <end position="796"/>
    </location>
</feature>
<evidence type="ECO:0000256" key="1">
    <source>
        <dbReference type="SAM" id="Coils"/>
    </source>
</evidence>
<dbReference type="STRING" id="599839.J4GNY7"/>
<feature type="region of interest" description="Disordered" evidence="2">
    <location>
        <begin position="1"/>
        <end position="72"/>
    </location>
</feature>
<feature type="compositionally biased region" description="Basic and acidic residues" evidence="2">
    <location>
        <begin position="1"/>
        <end position="14"/>
    </location>
</feature>
<dbReference type="Pfam" id="PF02373">
    <property type="entry name" value="JmjC"/>
    <property type="match status" value="1"/>
</dbReference>
<feature type="region of interest" description="Disordered" evidence="2">
    <location>
        <begin position="618"/>
        <end position="659"/>
    </location>
</feature>
<dbReference type="Proteomes" id="UP000006352">
    <property type="component" value="Unassembled WGS sequence"/>
</dbReference>